<dbReference type="GO" id="GO:0004222">
    <property type="term" value="F:metalloendopeptidase activity"/>
    <property type="evidence" value="ECO:0007669"/>
    <property type="project" value="UniProtKB-UniRule"/>
</dbReference>
<dbReference type="PANTHER" id="PTHR10127">
    <property type="entry name" value="DISCOIDIN, CUB, EGF, LAMININ , AND ZINC METALLOPROTEASE DOMAIN CONTAINING"/>
    <property type="match status" value="1"/>
</dbReference>
<dbReference type="AlphaFoldDB" id="A0A7E6EQF3"/>
<evidence type="ECO:0000259" key="10">
    <source>
        <dbReference type="PROSITE" id="PS51670"/>
    </source>
</evidence>
<keyword evidence="3 8" id="KW-0479">Metal-binding</keyword>
<dbReference type="SMART" id="SM00235">
    <property type="entry name" value="ZnMc"/>
    <property type="match status" value="1"/>
</dbReference>
<dbReference type="GO" id="GO:0006508">
    <property type="term" value="P:proteolysis"/>
    <property type="evidence" value="ECO:0007669"/>
    <property type="project" value="UniProtKB-KW"/>
</dbReference>
<evidence type="ECO:0000313" key="13">
    <source>
        <dbReference type="RefSeq" id="XP_036357553.1"/>
    </source>
</evidence>
<name>A0A7E6EQF3_9MOLL</name>
<dbReference type="Proteomes" id="UP000515154">
    <property type="component" value="Linkage group LG3"/>
</dbReference>
<sequence>MVSASTMMMDLILFLEICLCIFGVAATEEKSIDQIIADASESSREMNFLYDSSNGMVKTEMDMIFPIDVWRELMQKNNTRSKRKAIRPLMFRWKTNEIPYTYGDYFTTKEKVEVQNSMDDWNALTCIRFREANDRDKNKIIFKNGQGISYYMYFIFEELKLTLESAPEAEIISKRITKSIILHELGHAIGLFHEQSRSDRDTYVSIIKRNVINGLFYNFEKRTNRDMNLYDTTYDYRSIMHYGSYLFSVNGEMTIVTKDKRYQKIIGKAKILSFNDVKIVNAMYNCSGNCPKKSCPRNGFVAKDCECYCPDLKKSIRKCPVSLRLIITDTSGDGGVTEPTEEKICRDNHRSCAVWAQMNECKLNPVYMLTNCKKSCDKCKGGKDETVEGKVK</sequence>
<feature type="domain" description="ShKT" evidence="10">
    <location>
        <begin position="345"/>
        <end position="379"/>
    </location>
</feature>
<evidence type="ECO:0000256" key="9">
    <source>
        <dbReference type="RuleBase" id="RU361183"/>
    </source>
</evidence>
<evidence type="ECO:0000256" key="3">
    <source>
        <dbReference type="ARBA" id="ARBA00022723"/>
    </source>
</evidence>
<dbReference type="GO" id="GO:0008270">
    <property type="term" value="F:zinc ion binding"/>
    <property type="evidence" value="ECO:0007669"/>
    <property type="project" value="UniProtKB-UniRule"/>
</dbReference>
<evidence type="ECO:0000259" key="11">
    <source>
        <dbReference type="PROSITE" id="PS51864"/>
    </source>
</evidence>
<dbReference type="Pfam" id="PF01400">
    <property type="entry name" value="Astacin"/>
    <property type="match status" value="1"/>
</dbReference>
<dbReference type="InterPro" id="IPR006026">
    <property type="entry name" value="Peptidase_Metallo"/>
</dbReference>
<feature type="disulfide bond" evidence="7">
    <location>
        <begin position="345"/>
        <end position="379"/>
    </location>
</feature>
<dbReference type="RefSeq" id="XP_036357553.1">
    <property type="nucleotide sequence ID" value="XM_036501660.1"/>
</dbReference>
<dbReference type="KEGG" id="osn:115209501"/>
<dbReference type="SUPFAM" id="SSF55486">
    <property type="entry name" value="Metalloproteases ('zincins'), catalytic domain"/>
    <property type="match status" value="1"/>
</dbReference>
<evidence type="ECO:0000256" key="8">
    <source>
        <dbReference type="PROSITE-ProRule" id="PRU01211"/>
    </source>
</evidence>
<evidence type="ECO:0000256" key="7">
    <source>
        <dbReference type="PROSITE-ProRule" id="PRU01005"/>
    </source>
</evidence>
<keyword evidence="12" id="KW-1185">Reference proteome</keyword>
<evidence type="ECO:0000256" key="2">
    <source>
        <dbReference type="ARBA" id="ARBA00022670"/>
    </source>
</evidence>
<keyword evidence="2 8" id="KW-0645">Protease</keyword>
<keyword evidence="5 8" id="KW-0862">Zinc</keyword>
<dbReference type="SMART" id="SM00254">
    <property type="entry name" value="ShKT"/>
    <property type="match status" value="1"/>
</dbReference>
<keyword evidence="4 8" id="KW-0378">Hydrolase</keyword>
<dbReference type="InterPro" id="IPR001506">
    <property type="entry name" value="Peptidase_M12A"/>
</dbReference>
<evidence type="ECO:0000256" key="1">
    <source>
        <dbReference type="ARBA" id="ARBA00002657"/>
    </source>
</evidence>
<protein>
    <recommendedName>
        <fullName evidence="9">Metalloendopeptidase</fullName>
        <ecNumber evidence="9">3.4.24.-</ecNumber>
    </recommendedName>
</protein>
<comment type="function">
    <text evidence="1">Metalloprotease.</text>
</comment>
<dbReference type="PROSITE" id="PS51864">
    <property type="entry name" value="ASTACIN"/>
    <property type="match status" value="1"/>
</dbReference>
<dbReference type="PANTHER" id="PTHR10127:SF780">
    <property type="entry name" value="METALLOENDOPEPTIDASE"/>
    <property type="match status" value="1"/>
</dbReference>
<accession>A0A7E6EQF3</accession>
<dbReference type="CDD" id="cd04280">
    <property type="entry name" value="ZnMc_astacin_like"/>
    <property type="match status" value="1"/>
</dbReference>
<dbReference type="PROSITE" id="PS51670">
    <property type="entry name" value="SHKT"/>
    <property type="match status" value="1"/>
</dbReference>
<feature type="binding site" evidence="8">
    <location>
        <position position="193"/>
    </location>
    <ligand>
        <name>Zn(2+)</name>
        <dbReference type="ChEBI" id="CHEBI:29105"/>
        <note>catalytic</note>
    </ligand>
</feature>
<organism evidence="12 13">
    <name type="scientific">Octopus sinensis</name>
    <name type="common">East Asian common octopus</name>
    <dbReference type="NCBI Taxonomy" id="2607531"/>
    <lineage>
        <taxon>Eukaryota</taxon>
        <taxon>Metazoa</taxon>
        <taxon>Spiralia</taxon>
        <taxon>Lophotrochozoa</taxon>
        <taxon>Mollusca</taxon>
        <taxon>Cephalopoda</taxon>
        <taxon>Coleoidea</taxon>
        <taxon>Octopodiformes</taxon>
        <taxon>Octopoda</taxon>
        <taxon>Incirrata</taxon>
        <taxon>Octopodidae</taxon>
        <taxon>Octopus</taxon>
    </lineage>
</organism>
<dbReference type="Pfam" id="PF01549">
    <property type="entry name" value="ShK"/>
    <property type="match status" value="1"/>
</dbReference>
<dbReference type="EC" id="3.4.24.-" evidence="9"/>
<evidence type="ECO:0000256" key="5">
    <source>
        <dbReference type="ARBA" id="ARBA00022833"/>
    </source>
</evidence>
<proteinExistence type="predicted"/>
<keyword evidence="9" id="KW-0732">Signal</keyword>
<keyword evidence="7" id="KW-1015">Disulfide bond</keyword>
<feature type="signal peptide" evidence="9">
    <location>
        <begin position="1"/>
        <end position="26"/>
    </location>
</feature>
<dbReference type="InterPro" id="IPR003582">
    <property type="entry name" value="ShKT_dom"/>
</dbReference>
<keyword evidence="6 8" id="KW-0482">Metalloprotease</keyword>
<feature type="domain" description="Peptidase M12A" evidence="11">
    <location>
        <begin position="84"/>
        <end position="287"/>
    </location>
</feature>
<evidence type="ECO:0000256" key="6">
    <source>
        <dbReference type="ARBA" id="ARBA00023049"/>
    </source>
</evidence>
<feature type="binding site" evidence="8">
    <location>
        <position position="183"/>
    </location>
    <ligand>
        <name>Zn(2+)</name>
        <dbReference type="ChEBI" id="CHEBI:29105"/>
        <note>catalytic</note>
    </ligand>
</feature>
<feature type="active site" evidence="8">
    <location>
        <position position="184"/>
    </location>
</feature>
<gene>
    <name evidence="13" type="primary">LOC115209501</name>
</gene>
<comment type="caution">
    <text evidence="7">Lacks conserved residue(s) required for the propagation of feature annotation.</text>
</comment>
<evidence type="ECO:0000256" key="4">
    <source>
        <dbReference type="ARBA" id="ARBA00022801"/>
    </source>
</evidence>
<dbReference type="InterPro" id="IPR034035">
    <property type="entry name" value="Astacin-like_dom"/>
</dbReference>
<dbReference type="PRINTS" id="PR00480">
    <property type="entry name" value="ASTACIN"/>
</dbReference>
<dbReference type="InterPro" id="IPR024079">
    <property type="entry name" value="MetalloPept_cat_dom_sf"/>
</dbReference>
<feature type="chain" id="PRO_5029033724" description="Metalloendopeptidase" evidence="9">
    <location>
        <begin position="27"/>
        <end position="392"/>
    </location>
</feature>
<evidence type="ECO:0000313" key="12">
    <source>
        <dbReference type="Proteomes" id="UP000515154"/>
    </source>
</evidence>
<dbReference type="Gene3D" id="3.40.390.10">
    <property type="entry name" value="Collagenase (Catalytic Domain)"/>
    <property type="match status" value="1"/>
</dbReference>
<feature type="binding site" evidence="8">
    <location>
        <position position="187"/>
    </location>
    <ligand>
        <name>Zn(2+)</name>
        <dbReference type="ChEBI" id="CHEBI:29105"/>
        <note>catalytic</note>
    </ligand>
</feature>
<comment type="cofactor">
    <cofactor evidence="8 9">
        <name>Zn(2+)</name>
        <dbReference type="ChEBI" id="CHEBI:29105"/>
    </cofactor>
    <text evidence="8 9">Binds 1 zinc ion per subunit.</text>
</comment>
<reference evidence="13" key="1">
    <citation type="submission" date="2025-08" db="UniProtKB">
        <authorList>
            <consortium name="RefSeq"/>
        </authorList>
    </citation>
    <scope>IDENTIFICATION</scope>
</reference>